<reference evidence="1" key="2">
    <citation type="submission" date="2016-06" db="EMBL/GenBank/DDBJ databases">
        <title>The genome of a short-lived fish provides insights into sex chromosome evolution and the genetic control of aging.</title>
        <authorList>
            <person name="Reichwald K."/>
            <person name="Felder M."/>
            <person name="Petzold A."/>
            <person name="Koch P."/>
            <person name="Groth M."/>
            <person name="Platzer M."/>
        </authorList>
    </citation>
    <scope>NUCLEOTIDE SEQUENCE</scope>
    <source>
        <tissue evidence="1">Brain</tissue>
    </source>
</reference>
<accession>A0A1A7XLB7</accession>
<name>A0A1A7XLB7_9TELE</name>
<feature type="non-terminal residue" evidence="1">
    <location>
        <position position="59"/>
    </location>
</feature>
<dbReference type="EMBL" id="HADW01017229">
    <property type="protein sequence ID" value="SBP18629.1"/>
    <property type="molecule type" value="Transcribed_RNA"/>
</dbReference>
<reference evidence="1" key="1">
    <citation type="submission" date="2016-05" db="EMBL/GenBank/DDBJ databases">
        <authorList>
            <person name="Lavstsen T."/>
            <person name="Jespersen J.S."/>
        </authorList>
    </citation>
    <scope>NUCLEOTIDE SEQUENCE</scope>
    <source>
        <tissue evidence="1">Brain</tissue>
    </source>
</reference>
<sequence>TGHLQFKRSRYHRGSEPSTIKVRFVNNDRTSTSACCSWNIKTGIAHSNHPEKSSSHRCT</sequence>
<evidence type="ECO:0000313" key="1">
    <source>
        <dbReference type="EMBL" id="SBP18629.1"/>
    </source>
</evidence>
<protein>
    <submittedName>
        <fullName evidence="1">Uncharacterized protein</fullName>
    </submittedName>
</protein>
<dbReference type="AlphaFoldDB" id="A0A1A7XLB7"/>
<proteinExistence type="predicted"/>
<gene>
    <name evidence="1" type="primary">Nfu_g_1_018015</name>
</gene>
<feature type="non-terminal residue" evidence="1">
    <location>
        <position position="1"/>
    </location>
</feature>
<organism evidence="1">
    <name type="scientific">Iconisemion striatum</name>
    <dbReference type="NCBI Taxonomy" id="60296"/>
    <lineage>
        <taxon>Eukaryota</taxon>
        <taxon>Metazoa</taxon>
        <taxon>Chordata</taxon>
        <taxon>Craniata</taxon>
        <taxon>Vertebrata</taxon>
        <taxon>Euteleostomi</taxon>
        <taxon>Actinopterygii</taxon>
        <taxon>Neopterygii</taxon>
        <taxon>Teleostei</taxon>
        <taxon>Neoteleostei</taxon>
        <taxon>Acanthomorphata</taxon>
        <taxon>Ovalentaria</taxon>
        <taxon>Atherinomorphae</taxon>
        <taxon>Cyprinodontiformes</taxon>
        <taxon>Nothobranchiidae</taxon>
        <taxon>Iconisemion</taxon>
    </lineage>
</organism>